<dbReference type="EMBL" id="FWYF01000001">
    <property type="protein sequence ID" value="SMD32764.1"/>
    <property type="molecule type" value="Genomic_DNA"/>
</dbReference>
<organism evidence="4 5">
    <name type="scientific">Reichenbachiella faecimaris</name>
    <dbReference type="NCBI Taxonomy" id="692418"/>
    <lineage>
        <taxon>Bacteria</taxon>
        <taxon>Pseudomonadati</taxon>
        <taxon>Bacteroidota</taxon>
        <taxon>Cytophagia</taxon>
        <taxon>Cytophagales</taxon>
        <taxon>Reichenbachiellaceae</taxon>
        <taxon>Reichenbachiella</taxon>
    </lineage>
</organism>
<dbReference type="Pfam" id="PF18676">
    <property type="entry name" value="MBG_2"/>
    <property type="match status" value="2"/>
</dbReference>
<evidence type="ECO:0000259" key="3">
    <source>
        <dbReference type="Pfam" id="PF18962"/>
    </source>
</evidence>
<dbReference type="NCBIfam" id="TIGR03803">
    <property type="entry name" value="Gloeo_Verruco"/>
    <property type="match status" value="11"/>
</dbReference>
<dbReference type="InterPro" id="IPR022519">
    <property type="entry name" value="Gloeo/Verruco_rpt"/>
</dbReference>
<keyword evidence="1" id="KW-0732">Signal</keyword>
<name>A0A1W2G8D6_REIFA</name>
<dbReference type="NCBIfam" id="TIGR04183">
    <property type="entry name" value="Por_Secre_tail"/>
    <property type="match status" value="1"/>
</dbReference>
<keyword evidence="5" id="KW-1185">Reference proteome</keyword>
<dbReference type="Gene3D" id="3.30.160.710">
    <property type="match status" value="2"/>
</dbReference>
<evidence type="ECO:0000313" key="4">
    <source>
        <dbReference type="EMBL" id="SMD32764.1"/>
    </source>
</evidence>
<dbReference type="Pfam" id="PF18962">
    <property type="entry name" value="Por_Secre_tail"/>
    <property type="match status" value="1"/>
</dbReference>
<feature type="domain" description="MBG" evidence="2">
    <location>
        <begin position="982"/>
        <end position="1056"/>
    </location>
</feature>
<dbReference type="Proteomes" id="UP000192472">
    <property type="component" value="Unassembled WGS sequence"/>
</dbReference>
<dbReference type="SUPFAM" id="SSF63829">
    <property type="entry name" value="Calcium-dependent phosphotriesterase"/>
    <property type="match status" value="1"/>
</dbReference>
<feature type="domain" description="Secretion system C-terminal sorting" evidence="3">
    <location>
        <begin position="1073"/>
        <end position="1133"/>
    </location>
</feature>
<dbReference type="InterPro" id="IPR026444">
    <property type="entry name" value="Secre_tail"/>
</dbReference>
<evidence type="ECO:0000259" key="2">
    <source>
        <dbReference type="Pfam" id="PF18676"/>
    </source>
</evidence>
<feature type="signal peptide" evidence="1">
    <location>
        <begin position="1"/>
        <end position="24"/>
    </location>
</feature>
<reference evidence="4 5" key="1">
    <citation type="submission" date="2017-04" db="EMBL/GenBank/DDBJ databases">
        <authorList>
            <person name="Afonso C.L."/>
            <person name="Miller P.J."/>
            <person name="Scott M.A."/>
            <person name="Spackman E."/>
            <person name="Goraichik I."/>
            <person name="Dimitrov K.M."/>
            <person name="Suarez D.L."/>
            <person name="Swayne D.E."/>
        </authorList>
    </citation>
    <scope>NUCLEOTIDE SEQUENCE [LARGE SCALE GENOMIC DNA]</scope>
    <source>
        <strain evidence="4 5">DSM 26133</strain>
    </source>
</reference>
<accession>A0A1W2G8D6</accession>
<feature type="domain" description="MBG" evidence="2">
    <location>
        <begin position="901"/>
        <end position="975"/>
    </location>
</feature>
<gene>
    <name evidence="4" type="ORF">SAMN04488029_1115</name>
</gene>
<protein>
    <submittedName>
        <fullName evidence="4">Por secretion system C-terminal sorting domain-containing protein</fullName>
    </submittedName>
</protein>
<dbReference type="AlphaFoldDB" id="A0A1W2G8D6"/>
<feature type="chain" id="PRO_5012054454" evidence="1">
    <location>
        <begin position="25"/>
        <end position="1143"/>
    </location>
</feature>
<proteinExistence type="predicted"/>
<dbReference type="InterPro" id="IPR041286">
    <property type="entry name" value="MBG_2"/>
</dbReference>
<dbReference type="OrthoDB" id="9776255at2"/>
<dbReference type="STRING" id="692418.SAMN04488029_1115"/>
<sequence length="1143" mass="123178">MYCRQTTKALAVFCYMFFSILQLKSQTIELWGATSSGGDSDIGLIYKTDGNGNNLEVLHSLIRYKGASPGNQQLVQASNGKLYGMTHDGGNSSFHGVLFEYDPANDEYDVKIEFDGSNLGRDPFGGMILGSNGLIYGLVSDGGTAFDGVIFSYDAVNDIYTKLFDFDDANDEGWNPEGSLFEATNGKLYGMTQFGGTGGANGEGVLFEFDPDATEGEEYTVLVNFDGTSYGARPVGDLFGIDDVLYGMTDIGGTSDLGVLFKYDLLATPSEEYTKILDFTGTANGSRPKGGLMRASDGMIYGMTSTGGTNDHGTIFKLDPSDDSFEKIFDFYDDESGAGPYGKLIETSDNLLHGTTRIGGANGDGVLFTFDPSGGYTHRLDFEEFTTGRQPVGSLLQASNDKLYGLSSSGGAAGRGTLFEYDLINDTFDKKIDFFAAPDGQEIEGEFVEASNGRLYGTARQGGLENTGVLFEFNPVSNTYTKKIDFITDENGGEPRSQLILAPNGNLYGMTRYGITGEAGTLFEYDPINDELNTIVAYDGTNGNSPQKIIINEANNTLYGIAEGGENDVGVLFAYDLTNESYAVLIHFETIASGHTPTDILLDENIIYGTTYYGGTGGADFGTFGENGLGVFYEYNLATDTYDKKIDFDGTTSGIFPMEGLIQASNGKIYGTTSDSEAISFGSIFEYDPVTESFNENNGFDFTIGAGPFGLVEASNGKLYGLAEYGGDGNDGTFFEFDPNDTDPETALSLKFNMNDVGGQDPIGLINVFNGKLYGITGSDPFGSGVLFEYDPSTDAFTEKHNTQGIPQLSFEYIVEKGDQNIEFSASNKTYGDAPFTLSATSNSSNTIAFSSSNQEAISVSGESATVLGAGTTTLSASQAESKYYNAGSTDDEVIVAKAVLTVTPDNKTKVYGELNPDFTWVYDGFANDENEAVLNTRPTVETNITLETSVGTYEFVASGGEDNNYSFSYEEGQLIITKADLMVSADDLTIPEHTEIPELTISYAGFVNGDTENDITPPTISTTATSTSQDGTYPIVLSGGIAQNYELTLVNGTLTIEFVLNATQLANTRLKIYPNPADDYVVLEGIQIPIRGIRLVDQEGKIRQDFSRYKDNHFDISSVSSGVYYLIVDTDIMPWVARFIVR</sequence>
<evidence type="ECO:0000313" key="5">
    <source>
        <dbReference type="Proteomes" id="UP000192472"/>
    </source>
</evidence>
<evidence type="ECO:0000256" key="1">
    <source>
        <dbReference type="SAM" id="SignalP"/>
    </source>
</evidence>